<protein>
    <submittedName>
        <fullName evidence="3">Uncharacterized protein</fullName>
    </submittedName>
</protein>
<keyword evidence="1" id="KW-0175">Coiled coil</keyword>
<dbReference type="AlphaFoldDB" id="A0A553IDY7"/>
<evidence type="ECO:0000256" key="1">
    <source>
        <dbReference type="SAM" id="Coils"/>
    </source>
</evidence>
<dbReference type="OrthoDB" id="4768910at2759"/>
<evidence type="ECO:0000313" key="4">
    <source>
        <dbReference type="Proteomes" id="UP000319160"/>
    </source>
</evidence>
<dbReference type="EMBL" id="VFLP01000002">
    <property type="protein sequence ID" value="TRX98416.1"/>
    <property type="molecule type" value="Genomic_DNA"/>
</dbReference>
<dbReference type="Proteomes" id="UP000319160">
    <property type="component" value="Unassembled WGS sequence"/>
</dbReference>
<gene>
    <name evidence="3" type="ORF">FHL15_000490</name>
</gene>
<evidence type="ECO:0000256" key="2">
    <source>
        <dbReference type="SAM" id="MobiDB-lite"/>
    </source>
</evidence>
<feature type="coiled-coil region" evidence="1">
    <location>
        <begin position="13"/>
        <end position="47"/>
    </location>
</feature>
<feature type="region of interest" description="Disordered" evidence="2">
    <location>
        <begin position="81"/>
        <end position="154"/>
    </location>
</feature>
<accession>A0A553IDY7</accession>
<organism evidence="3 4">
    <name type="scientific">Xylaria flabelliformis</name>
    <dbReference type="NCBI Taxonomy" id="2512241"/>
    <lineage>
        <taxon>Eukaryota</taxon>
        <taxon>Fungi</taxon>
        <taxon>Dikarya</taxon>
        <taxon>Ascomycota</taxon>
        <taxon>Pezizomycotina</taxon>
        <taxon>Sordariomycetes</taxon>
        <taxon>Xylariomycetidae</taxon>
        <taxon>Xylariales</taxon>
        <taxon>Xylariaceae</taxon>
        <taxon>Xylaria</taxon>
    </lineage>
</organism>
<reference evidence="4" key="1">
    <citation type="submission" date="2019-06" db="EMBL/GenBank/DDBJ databases">
        <title>Draft genome sequence of the griseofulvin-producing fungus Xylaria cubensis strain G536.</title>
        <authorList>
            <person name="Mead M.E."/>
            <person name="Raja H.A."/>
            <person name="Steenwyk J.L."/>
            <person name="Knowles S.L."/>
            <person name="Oberlies N.H."/>
            <person name="Rokas A."/>
        </authorList>
    </citation>
    <scope>NUCLEOTIDE SEQUENCE [LARGE SCALE GENOMIC DNA]</scope>
    <source>
        <strain evidence="4">G536</strain>
    </source>
</reference>
<name>A0A553IDY7_9PEZI</name>
<proteinExistence type="predicted"/>
<sequence length="321" mass="37813">MAEGGVGLGVNLLKRLYNKAKNYKGDIQSSNARLKELKDTLNDSRKHLYQFSSEYSESSAADWEEYLHKGERVLRKETAKLKKDRERGRTRFALRPGSRERRSRSNSRVREEIARIGRRESRHKKQADSRERRGRSSQREATLPDPDYYGQADRNYVGNHYQRSQSRATSIPSQTHQIRHRHVEAWLDEQHNAPTTETCNDCCKGRHDHARRIQEPSRAIPPNLAVVHRTHRAYPGLIGRGNVEPREEIARRDPYHEHPRQEAWRMKTNRAQNDAVIARERITVYTHDSRGHGRMIETVERVSRIPRREIHEMPERFGRLW</sequence>
<keyword evidence="4" id="KW-1185">Reference proteome</keyword>
<comment type="caution">
    <text evidence="3">The sequence shown here is derived from an EMBL/GenBank/DDBJ whole genome shotgun (WGS) entry which is preliminary data.</text>
</comment>
<feature type="compositionally biased region" description="Basic and acidic residues" evidence="2">
    <location>
        <begin position="108"/>
        <end position="119"/>
    </location>
</feature>
<evidence type="ECO:0000313" key="3">
    <source>
        <dbReference type="EMBL" id="TRX98416.1"/>
    </source>
</evidence>